<accession>A0AAW1D2U0</accession>
<proteinExistence type="predicted"/>
<evidence type="ECO:0000313" key="3">
    <source>
        <dbReference type="EMBL" id="KAK9503172.1"/>
    </source>
</evidence>
<name>A0AAW1D2U0_9HEMI</name>
<organism evidence="3 4">
    <name type="scientific">Rhynocoris fuscipes</name>
    <dbReference type="NCBI Taxonomy" id="488301"/>
    <lineage>
        <taxon>Eukaryota</taxon>
        <taxon>Metazoa</taxon>
        <taxon>Ecdysozoa</taxon>
        <taxon>Arthropoda</taxon>
        <taxon>Hexapoda</taxon>
        <taxon>Insecta</taxon>
        <taxon>Pterygota</taxon>
        <taxon>Neoptera</taxon>
        <taxon>Paraneoptera</taxon>
        <taxon>Hemiptera</taxon>
        <taxon>Heteroptera</taxon>
        <taxon>Panheteroptera</taxon>
        <taxon>Cimicomorpha</taxon>
        <taxon>Reduviidae</taxon>
        <taxon>Harpactorinae</taxon>
        <taxon>Harpactorini</taxon>
        <taxon>Rhynocoris</taxon>
    </lineage>
</organism>
<dbReference type="Proteomes" id="UP001461498">
    <property type="component" value="Unassembled WGS sequence"/>
</dbReference>
<dbReference type="EMBL" id="JAPXFL010000008">
    <property type="protein sequence ID" value="KAK9503172.1"/>
    <property type="molecule type" value="Genomic_DNA"/>
</dbReference>
<evidence type="ECO:0000256" key="2">
    <source>
        <dbReference type="SAM" id="SignalP"/>
    </source>
</evidence>
<protein>
    <recommendedName>
        <fullName evidence="5">Secreted protein</fullName>
    </recommendedName>
</protein>
<dbReference type="AlphaFoldDB" id="A0AAW1D2U0"/>
<keyword evidence="4" id="KW-1185">Reference proteome</keyword>
<evidence type="ECO:0008006" key="5">
    <source>
        <dbReference type="Google" id="ProtNLM"/>
    </source>
</evidence>
<keyword evidence="2" id="KW-0732">Signal</keyword>
<sequence>MNIYTSLCMMILLVLVAILTSTQAGNHNRIPSHGNMEQVKTVADQSLEDSKVGDETAARDRRSGYDHQGVPLDVHTFAKTNEHAHFHWGVKHQVGHQLTGIN</sequence>
<reference evidence="3 4" key="1">
    <citation type="submission" date="2022-12" db="EMBL/GenBank/DDBJ databases">
        <title>Chromosome-level genome assembly of true bugs.</title>
        <authorList>
            <person name="Ma L."/>
            <person name="Li H."/>
        </authorList>
    </citation>
    <scope>NUCLEOTIDE SEQUENCE [LARGE SCALE GENOMIC DNA]</scope>
    <source>
        <strain evidence="3">Lab_2022b</strain>
    </source>
</reference>
<feature type="compositionally biased region" description="Basic and acidic residues" evidence="1">
    <location>
        <begin position="48"/>
        <end position="65"/>
    </location>
</feature>
<feature type="chain" id="PRO_5043766109" description="Secreted protein" evidence="2">
    <location>
        <begin position="25"/>
        <end position="102"/>
    </location>
</feature>
<feature type="region of interest" description="Disordered" evidence="1">
    <location>
        <begin position="45"/>
        <end position="69"/>
    </location>
</feature>
<evidence type="ECO:0000313" key="4">
    <source>
        <dbReference type="Proteomes" id="UP001461498"/>
    </source>
</evidence>
<feature type="signal peptide" evidence="2">
    <location>
        <begin position="1"/>
        <end position="24"/>
    </location>
</feature>
<evidence type="ECO:0000256" key="1">
    <source>
        <dbReference type="SAM" id="MobiDB-lite"/>
    </source>
</evidence>
<comment type="caution">
    <text evidence="3">The sequence shown here is derived from an EMBL/GenBank/DDBJ whole genome shotgun (WGS) entry which is preliminary data.</text>
</comment>
<gene>
    <name evidence="3" type="ORF">O3M35_011797</name>
</gene>